<dbReference type="EnsemblPlants" id="AUR62043221-RA">
    <property type="protein sequence ID" value="AUR62043221-RA:cds"/>
    <property type="gene ID" value="AUR62043221"/>
</dbReference>
<protein>
    <recommendedName>
        <fullName evidence="2">Integrase catalytic domain-containing protein</fullName>
    </recommendedName>
</protein>
<dbReference type="PANTHER" id="PTHR37610:SF40">
    <property type="entry name" value="OS01G0909600 PROTEIN"/>
    <property type="match status" value="1"/>
</dbReference>
<evidence type="ECO:0000313" key="4">
    <source>
        <dbReference type="Proteomes" id="UP000596660"/>
    </source>
</evidence>
<feature type="compositionally biased region" description="Low complexity" evidence="1">
    <location>
        <begin position="476"/>
        <end position="500"/>
    </location>
</feature>
<organism evidence="3 4">
    <name type="scientific">Chenopodium quinoa</name>
    <name type="common">Quinoa</name>
    <dbReference type="NCBI Taxonomy" id="63459"/>
    <lineage>
        <taxon>Eukaryota</taxon>
        <taxon>Viridiplantae</taxon>
        <taxon>Streptophyta</taxon>
        <taxon>Embryophyta</taxon>
        <taxon>Tracheophyta</taxon>
        <taxon>Spermatophyta</taxon>
        <taxon>Magnoliopsida</taxon>
        <taxon>eudicotyledons</taxon>
        <taxon>Gunneridae</taxon>
        <taxon>Pentapetalae</taxon>
        <taxon>Caryophyllales</taxon>
        <taxon>Chenopodiaceae</taxon>
        <taxon>Chenopodioideae</taxon>
        <taxon>Atripliceae</taxon>
        <taxon>Chenopodium</taxon>
    </lineage>
</organism>
<proteinExistence type="predicted"/>
<sequence length="563" mass="62230">MAGIENQSNTSNSAINFNDPYFLSNGDHPGMPLGTHILTGANFLNWSRAVKMALIARNKLQFVDGSLPMPATDSADYQKWLPNDYMVMSWILNSMDKVLAESFMFVNSSNQLWIELTERFGRTSAPRIFELHKNLTSIQQNDMSIAEYFGQLKSVWDQLQILKVIVWFESNYDQVKTNLLGSDPLPHVHKAYYTLQQVEQQHKLNSMVTSFPESGILGEAPGSTEMLDSSGVDPVMASAVYNQVIRMMNTGAATTNGCVADDPLSAAVNFAGITSASHVVSLSQFFDHDSWIVDSGATDHMASNLALFSDIHKLPNHVKVSLPDGSVKLVLHSGIVNLNSQVKLDNVLYIPEFRHNLLSVGKLLDQNDLVVVFEQDSCSFQDSITKSVKATGIRYQVIRSDNGTEIIQEAYAVLFASKGVIHQKSIPGTPEQNGRVERKHRHLLETARTLRLCADLPYKFWDNSDSVPIHIPNLDSQNSSPESANNSSPESPNISSSAGSISYPESVNISSVPVRVSSRPCKIPSKYKDFVLAPSVHKNIQDQDTDQSSSFNVLILSLTVDYS</sequence>
<accession>A0A803NB22</accession>
<feature type="domain" description="Integrase catalytic" evidence="2">
    <location>
        <begin position="319"/>
        <end position="497"/>
    </location>
</feature>
<keyword evidence="4" id="KW-1185">Reference proteome</keyword>
<dbReference type="GO" id="GO:0015074">
    <property type="term" value="P:DNA integration"/>
    <property type="evidence" value="ECO:0007669"/>
    <property type="project" value="InterPro"/>
</dbReference>
<dbReference type="Pfam" id="PF14244">
    <property type="entry name" value="Retrotran_gag_3"/>
    <property type="match status" value="1"/>
</dbReference>
<dbReference type="Gramene" id="AUR62043221-RA">
    <property type="protein sequence ID" value="AUR62043221-RA:cds"/>
    <property type="gene ID" value="AUR62043221"/>
</dbReference>
<dbReference type="Proteomes" id="UP000596660">
    <property type="component" value="Unplaced"/>
</dbReference>
<dbReference type="Pfam" id="PF22936">
    <property type="entry name" value="Pol_BBD"/>
    <property type="match status" value="1"/>
</dbReference>
<dbReference type="InterPro" id="IPR012337">
    <property type="entry name" value="RNaseH-like_sf"/>
</dbReference>
<dbReference type="InterPro" id="IPR036397">
    <property type="entry name" value="RNaseH_sf"/>
</dbReference>
<dbReference type="GO" id="GO:0003676">
    <property type="term" value="F:nucleic acid binding"/>
    <property type="evidence" value="ECO:0007669"/>
    <property type="project" value="InterPro"/>
</dbReference>
<reference evidence="3" key="1">
    <citation type="journal article" date="2017" name="Nature">
        <title>The genome of Chenopodium quinoa.</title>
        <authorList>
            <person name="Jarvis D.E."/>
            <person name="Ho Y.S."/>
            <person name="Lightfoot D.J."/>
            <person name="Schmoeckel S.M."/>
            <person name="Li B."/>
            <person name="Borm T.J.A."/>
            <person name="Ohyanagi H."/>
            <person name="Mineta K."/>
            <person name="Michell C.T."/>
            <person name="Saber N."/>
            <person name="Kharbatia N.M."/>
            <person name="Rupper R.R."/>
            <person name="Sharp A.R."/>
            <person name="Dally N."/>
            <person name="Boughton B.A."/>
            <person name="Woo Y.H."/>
            <person name="Gao G."/>
            <person name="Schijlen E.G.W.M."/>
            <person name="Guo X."/>
            <person name="Momin A.A."/>
            <person name="Negrao S."/>
            <person name="Al-Babili S."/>
            <person name="Gehring C."/>
            <person name="Roessner U."/>
            <person name="Jung C."/>
            <person name="Murphy K."/>
            <person name="Arold S.T."/>
            <person name="Gojobori T."/>
            <person name="van der Linden C.G."/>
            <person name="van Loo E.N."/>
            <person name="Jellen E.N."/>
            <person name="Maughan P.J."/>
            <person name="Tester M."/>
        </authorList>
    </citation>
    <scope>NUCLEOTIDE SEQUENCE [LARGE SCALE GENOMIC DNA]</scope>
    <source>
        <strain evidence="3">cv. PI 614886</strain>
    </source>
</reference>
<evidence type="ECO:0000313" key="3">
    <source>
        <dbReference type="EnsemblPlants" id="AUR62043221-RA:cds"/>
    </source>
</evidence>
<dbReference type="InterPro" id="IPR029472">
    <property type="entry name" value="Copia-like_N"/>
</dbReference>
<dbReference type="PROSITE" id="PS50994">
    <property type="entry name" value="INTEGRASE"/>
    <property type="match status" value="1"/>
</dbReference>
<dbReference type="Gene3D" id="3.30.420.10">
    <property type="entry name" value="Ribonuclease H-like superfamily/Ribonuclease H"/>
    <property type="match status" value="1"/>
</dbReference>
<dbReference type="AlphaFoldDB" id="A0A803NB22"/>
<dbReference type="SUPFAM" id="SSF53098">
    <property type="entry name" value="Ribonuclease H-like"/>
    <property type="match status" value="1"/>
</dbReference>
<feature type="region of interest" description="Disordered" evidence="1">
    <location>
        <begin position="472"/>
        <end position="500"/>
    </location>
</feature>
<reference evidence="3" key="2">
    <citation type="submission" date="2021-03" db="UniProtKB">
        <authorList>
            <consortium name="EnsemblPlants"/>
        </authorList>
    </citation>
    <scope>IDENTIFICATION</scope>
</reference>
<dbReference type="InterPro" id="IPR054722">
    <property type="entry name" value="PolX-like_BBD"/>
</dbReference>
<dbReference type="InterPro" id="IPR001584">
    <property type="entry name" value="Integrase_cat-core"/>
</dbReference>
<name>A0A803NB22_CHEQI</name>
<evidence type="ECO:0000259" key="2">
    <source>
        <dbReference type="PROSITE" id="PS50994"/>
    </source>
</evidence>
<evidence type="ECO:0000256" key="1">
    <source>
        <dbReference type="SAM" id="MobiDB-lite"/>
    </source>
</evidence>
<dbReference type="PANTHER" id="PTHR37610">
    <property type="entry name" value="CCHC-TYPE DOMAIN-CONTAINING PROTEIN"/>
    <property type="match status" value="1"/>
</dbReference>